<dbReference type="PANTHER" id="PTHR23310">
    <property type="entry name" value="ACYL-COA-BINDING PROTEIN, ACBP"/>
    <property type="match status" value="1"/>
</dbReference>
<evidence type="ECO:0000313" key="5">
    <source>
        <dbReference type="Proteomes" id="UP000694546"/>
    </source>
</evidence>
<dbReference type="PROSITE" id="PS51228">
    <property type="entry name" value="ACB_2"/>
    <property type="match status" value="1"/>
</dbReference>
<dbReference type="GO" id="GO:0000062">
    <property type="term" value="F:fatty-acyl-CoA binding"/>
    <property type="evidence" value="ECO:0007669"/>
    <property type="project" value="InterPro"/>
</dbReference>
<dbReference type="InterPro" id="IPR035984">
    <property type="entry name" value="Acyl-CoA-binding_sf"/>
</dbReference>
<dbReference type="PANTHER" id="PTHR23310:SF62">
    <property type="entry name" value="ACYL-COA BINDING PROTEIN 1, ISOFORM A"/>
    <property type="match status" value="1"/>
</dbReference>
<comment type="similarity">
    <text evidence="1">Belongs to the ACBP family.</text>
</comment>
<dbReference type="SUPFAM" id="SSF47027">
    <property type="entry name" value="Acyl-CoA binding protein"/>
    <property type="match status" value="1"/>
</dbReference>
<dbReference type="GO" id="GO:0006631">
    <property type="term" value="P:fatty acid metabolic process"/>
    <property type="evidence" value="ECO:0007669"/>
    <property type="project" value="TreeGrafter"/>
</dbReference>
<dbReference type="InterPro" id="IPR014352">
    <property type="entry name" value="FERM/acyl-CoA-bd_prot_sf"/>
</dbReference>
<evidence type="ECO:0000259" key="3">
    <source>
        <dbReference type="PROSITE" id="PS51228"/>
    </source>
</evidence>
<dbReference type="CDD" id="cd00435">
    <property type="entry name" value="ACBP"/>
    <property type="match status" value="1"/>
</dbReference>
<reference evidence="4" key="1">
    <citation type="submission" date="2025-08" db="UniProtKB">
        <authorList>
            <consortium name="Ensembl"/>
        </authorList>
    </citation>
    <scope>IDENTIFICATION</scope>
</reference>
<dbReference type="PRINTS" id="PR00689">
    <property type="entry name" value="ACOABINDINGP"/>
</dbReference>
<dbReference type="AlphaFoldDB" id="A0A8C5AY00"/>
<protein>
    <recommendedName>
        <fullName evidence="3">ACB domain-containing protein</fullName>
    </recommendedName>
</protein>
<keyword evidence="2" id="KW-0446">Lipid-binding</keyword>
<dbReference type="InterPro" id="IPR000582">
    <property type="entry name" value="Acyl-CoA-binding_protein"/>
</dbReference>
<sequence length="122" mass="13949">MSVSNISIHFAIGLILPSIPEPHHLFLCYVFNGLRLQEEEFQRAVEESKVLKVRPSTEDLGVLYGLYKQTTEGDVITERPGMLDFVGKKKWDAWKSRKGLSKEEAMKGYIKAVEDFKVKYGI</sequence>
<dbReference type="Ensembl" id="ENSGMOT00000072231.1">
    <property type="protein sequence ID" value="ENSGMOP00000038986.1"/>
    <property type="gene ID" value="ENSGMOG00000011704.2"/>
</dbReference>
<dbReference type="GeneTree" id="ENSGT00950000183122"/>
<feature type="domain" description="ACB" evidence="3">
    <location>
        <begin position="37"/>
        <end position="122"/>
    </location>
</feature>
<proteinExistence type="inferred from homology"/>
<reference evidence="4" key="2">
    <citation type="submission" date="2025-09" db="UniProtKB">
        <authorList>
            <consortium name="Ensembl"/>
        </authorList>
    </citation>
    <scope>IDENTIFICATION</scope>
</reference>
<accession>A0A8C5AY00</accession>
<dbReference type="Pfam" id="PF00887">
    <property type="entry name" value="ACBP"/>
    <property type="match status" value="1"/>
</dbReference>
<evidence type="ECO:0000313" key="4">
    <source>
        <dbReference type="Ensembl" id="ENSGMOP00000038986.1"/>
    </source>
</evidence>
<name>A0A8C5AY00_GADMO</name>
<keyword evidence="5" id="KW-1185">Reference proteome</keyword>
<evidence type="ECO:0000256" key="1">
    <source>
        <dbReference type="ARBA" id="ARBA00005567"/>
    </source>
</evidence>
<dbReference type="Gene3D" id="1.20.80.10">
    <property type="match status" value="1"/>
</dbReference>
<dbReference type="Proteomes" id="UP000694546">
    <property type="component" value="Chromosome 18"/>
</dbReference>
<organism evidence="4 5">
    <name type="scientific">Gadus morhua</name>
    <name type="common">Atlantic cod</name>
    <dbReference type="NCBI Taxonomy" id="8049"/>
    <lineage>
        <taxon>Eukaryota</taxon>
        <taxon>Metazoa</taxon>
        <taxon>Chordata</taxon>
        <taxon>Craniata</taxon>
        <taxon>Vertebrata</taxon>
        <taxon>Euteleostomi</taxon>
        <taxon>Actinopterygii</taxon>
        <taxon>Neopterygii</taxon>
        <taxon>Teleostei</taxon>
        <taxon>Neoteleostei</taxon>
        <taxon>Acanthomorphata</taxon>
        <taxon>Zeiogadaria</taxon>
        <taxon>Gadariae</taxon>
        <taxon>Gadiformes</taxon>
        <taxon>Gadoidei</taxon>
        <taxon>Gadidae</taxon>
        <taxon>Gadus</taxon>
    </lineage>
</organism>
<evidence type="ECO:0000256" key="2">
    <source>
        <dbReference type="ARBA" id="ARBA00023121"/>
    </source>
</evidence>